<evidence type="ECO:0000259" key="9">
    <source>
        <dbReference type="Pfam" id="PF17959"/>
    </source>
</evidence>
<dbReference type="WormBase" id="CBG13355">
    <property type="protein sequence ID" value="CBP39000"/>
    <property type="gene ID" value="WBGene00034134"/>
    <property type="gene designation" value="Cbr-glna-2"/>
</dbReference>
<comment type="similarity">
    <text evidence="1">Belongs to the glutaminase family.</text>
</comment>
<evidence type="ECO:0000256" key="1">
    <source>
        <dbReference type="ARBA" id="ARBA00011076"/>
    </source>
</evidence>
<dbReference type="EMBL" id="HE600919">
    <property type="protein sequence ID" value="CAP32254.2"/>
    <property type="molecule type" value="Genomic_DNA"/>
</dbReference>
<gene>
    <name evidence="12" type="primary">glna-2</name>
    <name evidence="10" type="synonym">Cbr-glna-2</name>
    <name evidence="12" type="ORF">CBG13355</name>
    <name evidence="10" type="ORF">CBG_13355</name>
</gene>
<organism evidence="10 11">
    <name type="scientific">Caenorhabditis briggsae</name>
    <dbReference type="NCBI Taxonomy" id="6238"/>
    <lineage>
        <taxon>Eukaryota</taxon>
        <taxon>Metazoa</taxon>
        <taxon>Ecdysozoa</taxon>
        <taxon>Nematoda</taxon>
        <taxon>Chromadorea</taxon>
        <taxon>Rhabditida</taxon>
        <taxon>Rhabditina</taxon>
        <taxon>Rhabditomorpha</taxon>
        <taxon>Rhabditoidea</taxon>
        <taxon>Rhabditidae</taxon>
        <taxon>Peloderinae</taxon>
        <taxon>Caenorhabditis</taxon>
    </lineage>
</organism>
<dbReference type="PANTHER" id="PTHR12544:SF7">
    <property type="entry name" value="GLUTAMINASE 2-RELATED"/>
    <property type="match status" value="1"/>
</dbReference>
<name>A8XHY8_CAEBR</name>
<dbReference type="OMA" id="IHESSIG"/>
<feature type="region of interest" description="Disordered" evidence="8">
    <location>
        <begin position="628"/>
        <end position="662"/>
    </location>
</feature>
<dbReference type="SUPFAM" id="SSF56601">
    <property type="entry name" value="beta-lactamase/transpeptidase-like"/>
    <property type="match status" value="1"/>
</dbReference>
<dbReference type="EC" id="3.5.1.2" evidence="2"/>
<proteinExistence type="inferred from homology"/>
<dbReference type="GO" id="GO:0006543">
    <property type="term" value="P:L-glutamine catabolic process"/>
    <property type="evidence" value="ECO:0000318"/>
    <property type="project" value="GO_Central"/>
</dbReference>
<dbReference type="GO" id="GO:0004359">
    <property type="term" value="F:glutaminase activity"/>
    <property type="evidence" value="ECO:0000318"/>
    <property type="project" value="GO_Central"/>
</dbReference>
<dbReference type="eggNOG" id="KOG0506">
    <property type="taxonomic scope" value="Eukaryota"/>
</dbReference>
<dbReference type="STRING" id="6238.A8XHY8"/>
<sequence length="662" mass="75292">MFPFSTSLFRQNVSFVIFLFIRKTVNLRFFLSFQTQYCSMTTPHTNTTTQKSVMYRIPSERTLESLHEMIGSRMSKMSLKNTLRGISNPYERDESEGSEDMIFELFKIPNKNEASIGKLLTVLRQLGLRDDDPRLVPMMEKIRDFEKIAEEKIAEAKEQKHWKLTKEQFKECIAPSIDIVSRALQTDMVIPNWINFVEKIRNIYNECKEIKDGQVATYIPQLARQSPHLWAVSLCTVDGQRASFGDVKHNFCVQSVSKAFNYAIVASDIGADVVHSYVGQEPSGRLFNEICLDSTNKPHNPMVNSGAIVITSLIKNKTNMADRFDFVLNQYRKIAGNEYIGFNNATFLSERATADRNYALSYFMKENRCFPKETESLTDALDFYFQLCSVEVTCESLAVMASTLANGGVCPITNETCIAPNPCRDVLSLMYSCGMYDASGQFSFNVRISNFLKKLFKKLQVGLPAKSGVSGAMIVVVPNVMGLCLFSPPLDTLGNSCRGVAFCKKLVSTFNFHNYDCLVHNSNMKSDPRRRDIRERDRLIPVFHVARAGDLPTMRRLYMQGEDLNTSDHDDRTVLHIAATEGYETMIKFLVNVAKVDVEKKDRWGKNALDEAKFFEHTGVARFLEKAMKRPEQHRKDSVSSLDTDDEIDDDGFPEKPCFTIE</sequence>
<dbReference type="Proteomes" id="UP000008549">
    <property type="component" value="Unassembled WGS sequence"/>
</dbReference>
<dbReference type="InParanoid" id="A8XHY8"/>
<dbReference type="InterPro" id="IPR041541">
    <property type="entry name" value="Glutaminase_EF-hand"/>
</dbReference>
<evidence type="ECO:0000256" key="2">
    <source>
        <dbReference type="ARBA" id="ARBA00012918"/>
    </source>
</evidence>
<comment type="catalytic activity">
    <reaction evidence="6">
        <text>L-glutamine + H2O = L-glutamate + NH4(+)</text>
        <dbReference type="Rhea" id="RHEA:15889"/>
        <dbReference type="ChEBI" id="CHEBI:15377"/>
        <dbReference type="ChEBI" id="CHEBI:28938"/>
        <dbReference type="ChEBI" id="CHEBI:29985"/>
        <dbReference type="ChEBI" id="CHEBI:58359"/>
        <dbReference type="EC" id="3.5.1.2"/>
    </reaction>
</comment>
<dbReference type="Pfam" id="PF12796">
    <property type="entry name" value="Ank_2"/>
    <property type="match status" value="1"/>
</dbReference>
<evidence type="ECO:0000256" key="6">
    <source>
        <dbReference type="ARBA" id="ARBA00049534"/>
    </source>
</evidence>
<keyword evidence="11" id="KW-1185">Reference proteome</keyword>
<evidence type="ECO:0000256" key="5">
    <source>
        <dbReference type="ARBA" id="ARBA00023043"/>
    </source>
</evidence>
<dbReference type="InterPro" id="IPR015868">
    <property type="entry name" value="Glutaminase"/>
</dbReference>
<dbReference type="HAMAP" id="MF_00313">
    <property type="entry name" value="Glutaminase"/>
    <property type="match status" value="1"/>
</dbReference>
<accession>A8XHY8</accession>
<dbReference type="FunCoup" id="A8XHY8">
    <property type="interactions" value="1064"/>
</dbReference>
<evidence type="ECO:0000256" key="4">
    <source>
        <dbReference type="ARBA" id="ARBA00022801"/>
    </source>
</evidence>
<evidence type="ECO:0000256" key="8">
    <source>
        <dbReference type="SAM" id="MobiDB-lite"/>
    </source>
</evidence>
<reference evidence="10 11" key="1">
    <citation type="journal article" date="2003" name="PLoS Biol.">
        <title>The genome sequence of Caenorhabditis briggsae: a platform for comparative genomics.</title>
        <authorList>
            <person name="Stein L.D."/>
            <person name="Bao Z."/>
            <person name="Blasiar D."/>
            <person name="Blumenthal T."/>
            <person name="Brent M.R."/>
            <person name="Chen N."/>
            <person name="Chinwalla A."/>
            <person name="Clarke L."/>
            <person name="Clee C."/>
            <person name="Coghlan A."/>
            <person name="Coulson A."/>
            <person name="D'Eustachio P."/>
            <person name="Fitch D.H."/>
            <person name="Fulton L.A."/>
            <person name="Fulton R.E."/>
            <person name="Griffiths-Jones S."/>
            <person name="Harris T.W."/>
            <person name="Hillier L.W."/>
            <person name="Kamath R."/>
            <person name="Kuwabara P.E."/>
            <person name="Mardis E.R."/>
            <person name="Marra M.A."/>
            <person name="Miner T.L."/>
            <person name="Minx P."/>
            <person name="Mullikin J.C."/>
            <person name="Plumb R.W."/>
            <person name="Rogers J."/>
            <person name="Schein J.E."/>
            <person name="Sohrmann M."/>
            <person name="Spieth J."/>
            <person name="Stajich J.E."/>
            <person name="Wei C."/>
            <person name="Willey D."/>
            <person name="Wilson R.K."/>
            <person name="Durbin R."/>
            <person name="Waterston R.H."/>
        </authorList>
    </citation>
    <scope>NUCLEOTIDE SEQUENCE [LARGE SCALE GENOMIC DNA]</scope>
    <source>
        <strain evidence="10 11">AF16</strain>
    </source>
</reference>
<reference evidence="10 11" key="2">
    <citation type="journal article" date="2011" name="PLoS Genet.">
        <title>Caenorhabditis briggsae recombinant inbred line genotypes reveal inter-strain incompatibility and the evolution of recombination.</title>
        <authorList>
            <person name="Ross J.A."/>
            <person name="Koboldt D.C."/>
            <person name="Staisch J.E."/>
            <person name="Chamberlin H.M."/>
            <person name="Gupta B.P."/>
            <person name="Miller R.D."/>
            <person name="Baird S.E."/>
            <person name="Haag E.S."/>
        </authorList>
    </citation>
    <scope>NUCLEOTIDE SEQUENCE [LARGE SCALE GENOMIC DNA]</scope>
    <source>
        <strain evidence="10 11">AF16</strain>
    </source>
</reference>
<protein>
    <recommendedName>
        <fullName evidence="2">glutaminase</fullName>
        <ecNumber evidence="2">3.5.1.2</ecNumber>
    </recommendedName>
    <alternativeName>
        <fullName evidence="7">L-glutamine amidohydrolase</fullName>
    </alternativeName>
</protein>
<dbReference type="Pfam" id="PF17959">
    <property type="entry name" value="EF-hand_14"/>
    <property type="match status" value="1"/>
</dbReference>
<dbReference type="Gene3D" id="3.40.710.10">
    <property type="entry name" value="DD-peptidase/beta-lactamase superfamily"/>
    <property type="match status" value="1"/>
</dbReference>
<keyword evidence="5" id="KW-0040">ANK repeat</keyword>
<dbReference type="InterPro" id="IPR002110">
    <property type="entry name" value="Ankyrin_rpt"/>
</dbReference>
<feature type="domain" description="Glutaminase EF-hand" evidence="9">
    <location>
        <begin position="99"/>
        <end position="191"/>
    </location>
</feature>
<dbReference type="FunFam" id="3.40.710.10:FF:000008">
    <property type="entry name" value="Glutaminase, isoform E"/>
    <property type="match status" value="1"/>
</dbReference>
<dbReference type="NCBIfam" id="TIGR03814">
    <property type="entry name" value="Gln_ase"/>
    <property type="match status" value="1"/>
</dbReference>
<evidence type="ECO:0000313" key="12">
    <source>
        <dbReference type="WormBase" id="CBG13355"/>
    </source>
</evidence>
<dbReference type="PANTHER" id="PTHR12544">
    <property type="entry name" value="GLUTAMINASE"/>
    <property type="match status" value="1"/>
</dbReference>
<evidence type="ECO:0000313" key="10">
    <source>
        <dbReference type="EMBL" id="CAP32254.2"/>
    </source>
</evidence>
<dbReference type="Gene3D" id="1.10.238.210">
    <property type="match status" value="1"/>
</dbReference>
<dbReference type="InterPro" id="IPR012338">
    <property type="entry name" value="Beta-lactam/transpept-like"/>
</dbReference>
<dbReference type="HOGENOM" id="CLU_016439_1_0_1"/>
<keyword evidence="3" id="KW-0677">Repeat</keyword>
<dbReference type="InterPro" id="IPR036770">
    <property type="entry name" value="Ankyrin_rpt-contain_sf"/>
</dbReference>
<evidence type="ECO:0000256" key="7">
    <source>
        <dbReference type="ARBA" id="ARBA00077251"/>
    </source>
</evidence>
<keyword evidence="4" id="KW-0378">Hydrolase</keyword>
<evidence type="ECO:0000256" key="3">
    <source>
        <dbReference type="ARBA" id="ARBA00022737"/>
    </source>
</evidence>
<dbReference type="GO" id="GO:0006537">
    <property type="term" value="P:glutamate biosynthetic process"/>
    <property type="evidence" value="ECO:0000318"/>
    <property type="project" value="GO_Central"/>
</dbReference>
<dbReference type="SUPFAM" id="SSF48403">
    <property type="entry name" value="Ankyrin repeat"/>
    <property type="match status" value="1"/>
</dbReference>
<feature type="compositionally biased region" description="Basic and acidic residues" evidence="8">
    <location>
        <begin position="628"/>
        <end position="638"/>
    </location>
</feature>
<dbReference type="Pfam" id="PF04960">
    <property type="entry name" value="Glutaminase"/>
    <property type="match status" value="2"/>
</dbReference>
<evidence type="ECO:0000313" key="11">
    <source>
        <dbReference type="Proteomes" id="UP000008549"/>
    </source>
</evidence>
<feature type="compositionally biased region" description="Acidic residues" evidence="8">
    <location>
        <begin position="643"/>
        <end position="652"/>
    </location>
</feature>
<dbReference type="AlphaFoldDB" id="A8XHY8"/>
<dbReference type="Gene3D" id="1.25.40.20">
    <property type="entry name" value="Ankyrin repeat-containing domain"/>
    <property type="match status" value="1"/>
</dbReference>